<name>A0A1D1VVW2_RAMVA</name>
<dbReference type="EMBL" id="BDGG01000012">
    <property type="protein sequence ID" value="GAV05605.1"/>
    <property type="molecule type" value="Genomic_DNA"/>
</dbReference>
<comment type="caution">
    <text evidence="1">The sequence shown here is derived from an EMBL/GenBank/DDBJ whole genome shotgun (WGS) entry which is preliminary data.</text>
</comment>
<gene>
    <name evidence="1" type="primary">RvY_15707-1</name>
    <name evidence="1" type="synonym">RvY_15707.1</name>
    <name evidence="1" type="ORF">RvY_15707</name>
</gene>
<protein>
    <submittedName>
        <fullName evidence="1">Uncharacterized protein</fullName>
    </submittedName>
</protein>
<accession>A0A1D1VVW2</accession>
<keyword evidence="2" id="KW-1185">Reference proteome</keyword>
<reference evidence="1 2" key="1">
    <citation type="journal article" date="2016" name="Nat. Commun.">
        <title>Extremotolerant tardigrade genome and improved radiotolerance of human cultured cells by tardigrade-unique protein.</title>
        <authorList>
            <person name="Hashimoto T."/>
            <person name="Horikawa D.D."/>
            <person name="Saito Y."/>
            <person name="Kuwahara H."/>
            <person name="Kozuka-Hata H."/>
            <person name="Shin-I T."/>
            <person name="Minakuchi Y."/>
            <person name="Ohishi K."/>
            <person name="Motoyama A."/>
            <person name="Aizu T."/>
            <person name="Enomoto A."/>
            <person name="Kondo K."/>
            <person name="Tanaka S."/>
            <person name="Hara Y."/>
            <person name="Koshikawa S."/>
            <person name="Sagara H."/>
            <person name="Miura T."/>
            <person name="Yokobori S."/>
            <person name="Miyagawa K."/>
            <person name="Suzuki Y."/>
            <person name="Kubo T."/>
            <person name="Oyama M."/>
            <person name="Kohara Y."/>
            <person name="Fujiyama A."/>
            <person name="Arakawa K."/>
            <person name="Katayama T."/>
            <person name="Toyoda A."/>
            <person name="Kunieda T."/>
        </authorList>
    </citation>
    <scope>NUCLEOTIDE SEQUENCE [LARGE SCALE GENOMIC DNA]</scope>
    <source>
        <strain evidence="1 2">YOKOZUNA-1</strain>
    </source>
</reference>
<evidence type="ECO:0000313" key="2">
    <source>
        <dbReference type="Proteomes" id="UP000186922"/>
    </source>
</evidence>
<organism evidence="1 2">
    <name type="scientific">Ramazzottius varieornatus</name>
    <name type="common">Water bear</name>
    <name type="synonym">Tardigrade</name>
    <dbReference type="NCBI Taxonomy" id="947166"/>
    <lineage>
        <taxon>Eukaryota</taxon>
        <taxon>Metazoa</taxon>
        <taxon>Ecdysozoa</taxon>
        <taxon>Tardigrada</taxon>
        <taxon>Eutardigrada</taxon>
        <taxon>Parachela</taxon>
        <taxon>Hypsibioidea</taxon>
        <taxon>Ramazzottiidae</taxon>
        <taxon>Ramazzottius</taxon>
    </lineage>
</organism>
<proteinExistence type="predicted"/>
<dbReference type="AlphaFoldDB" id="A0A1D1VVW2"/>
<evidence type="ECO:0000313" key="1">
    <source>
        <dbReference type="EMBL" id="GAV05605.1"/>
    </source>
</evidence>
<dbReference type="Proteomes" id="UP000186922">
    <property type="component" value="Unassembled WGS sequence"/>
</dbReference>
<sequence>MTIAVEPPKQIVHPRRRATTSATYTDVPVDPDLNAAERFFGREPVSYRITVGGVEYILLRAEIARALRDQTVCQSIVWATAGLLAQRGGGAISGLLTPDRLHNPGFRGLDKPGPCVQVHFNGANHFLASAWNPTSRDVKHELWLCYSQGEEELRGRNGSVQDQVNSVDCAFFALAFAA</sequence>